<evidence type="ECO:0000313" key="2">
    <source>
        <dbReference type="EMBL" id="GKV28615.1"/>
    </source>
</evidence>
<feature type="compositionally biased region" description="Low complexity" evidence="1">
    <location>
        <begin position="1"/>
        <end position="19"/>
    </location>
</feature>
<dbReference type="EMBL" id="BPVZ01000080">
    <property type="protein sequence ID" value="GKV28615.1"/>
    <property type="molecule type" value="Genomic_DNA"/>
</dbReference>
<sequence>MATKLSSPCNSTESSSFSESEMDVARQLIQLCGGVEVNDDGSEGISEKLPKRKLQVDDHEDDVSSWKTRKRFRSINYIYSSTKKIAVN</sequence>
<feature type="region of interest" description="Disordered" evidence="1">
    <location>
        <begin position="1"/>
        <end position="21"/>
    </location>
</feature>
<dbReference type="Proteomes" id="UP001054252">
    <property type="component" value="Unassembled WGS sequence"/>
</dbReference>
<accession>A0AAV5KVD1</accession>
<comment type="caution">
    <text evidence="2">The sequence shown here is derived from an EMBL/GenBank/DDBJ whole genome shotgun (WGS) entry which is preliminary data.</text>
</comment>
<organism evidence="2 3">
    <name type="scientific">Rubroshorea leprosula</name>
    <dbReference type="NCBI Taxonomy" id="152421"/>
    <lineage>
        <taxon>Eukaryota</taxon>
        <taxon>Viridiplantae</taxon>
        <taxon>Streptophyta</taxon>
        <taxon>Embryophyta</taxon>
        <taxon>Tracheophyta</taxon>
        <taxon>Spermatophyta</taxon>
        <taxon>Magnoliopsida</taxon>
        <taxon>eudicotyledons</taxon>
        <taxon>Gunneridae</taxon>
        <taxon>Pentapetalae</taxon>
        <taxon>rosids</taxon>
        <taxon>malvids</taxon>
        <taxon>Malvales</taxon>
        <taxon>Dipterocarpaceae</taxon>
        <taxon>Rubroshorea</taxon>
    </lineage>
</organism>
<evidence type="ECO:0008006" key="4">
    <source>
        <dbReference type="Google" id="ProtNLM"/>
    </source>
</evidence>
<proteinExistence type="predicted"/>
<protein>
    <recommendedName>
        <fullName evidence="4">BRCT domain-containing protein</fullName>
    </recommendedName>
</protein>
<evidence type="ECO:0000256" key="1">
    <source>
        <dbReference type="SAM" id="MobiDB-lite"/>
    </source>
</evidence>
<reference evidence="2 3" key="1">
    <citation type="journal article" date="2021" name="Commun. Biol.">
        <title>The genome of Shorea leprosula (Dipterocarpaceae) highlights the ecological relevance of drought in aseasonal tropical rainforests.</title>
        <authorList>
            <person name="Ng K.K.S."/>
            <person name="Kobayashi M.J."/>
            <person name="Fawcett J.A."/>
            <person name="Hatakeyama M."/>
            <person name="Paape T."/>
            <person name="Ng C.H."/>
            <person name="Ang C.C."/>
            <person name="Tnah L.H."/>
            <person name="Lee C.T."/>
            <person name="Nishiyama T."/>
            <person name="Sese J."/>
            <person name="O'Brien M.J."/>
            <person name="Copetti D."/>
            <person name="Mohd Noor M.I."/>
            <person name="Ong R.C."/>
            <person name="Putra M."/>
            <person name="Sireger I.Z."/>
            <person name="Indrioko S."/>
            <person name="Kosugi Y."/>
            <person name="Izuno A."/>
            <person name="Isagi Y."/>
            <person name="Lee S.L."/>
            <person name="Shimizu K.K."/>
        </authorList>
    </citation>
    <scope>NUCLEOTIDE SEQUENCE [LARGE SCALE GENOMIC DNA]</scope>
    <source>
        <strain evidence="2">214</strain>
    </source>
</reference>
<keyword evidence="3" id="KW-1185">Reference proteome</keyword>
<gene>
    <name evidence="2" type="ORF">SLEP1_g37636</name>
</gene>
<name>A0AAV5KVD1_9ROSI</name>
<evidence type="ECO:0000313" key="3">
    <source>
        <dbReference type="Proteomes" id="UP001054252"/>
    </source>
</evidence>
<dbReference type="AlphaFoldDB" id="A0AAV5KVD1"/>